<protein>
    <recommendedName>
        <fullName evidence="1">KIB1-4 beta-propeller domain-containing protein</fullName>
    </recommendedName>
</protein>
<dbReference type="EMBL" id="BMAC01000096">
    <property type="protein sequence ID" value="GFP84993.1"/>
    <property type="molecule type" value="Genomic_DNA"/>
</dbReference>
<dbReference type="PANTHER" id="PTHR44259:SF37">
    <property type="entry name" value="DUF1618 DOMAIN-CONTAINING PROTEIN"/>
    <property type="match status" value="1"/>
</dbReference>
<dbReference type="PANTHER" id="PTHR44259">
    <property type="entry name" value="OS07G0183000 PROTEIN-RELATED"/>
    <property type="match status" value="1"/>
</dbReference>
<dbReference type="Pfam" id="PF03478">
    <property type="entry name" value="Beta-prop_KIB1-4"/>
    <property type="match status" value="1"/>
</dbReference>
<accession>A0A830BLA7</accession>
<dbReference type="Proteomes" id="UP000653305">
    <property type="component" value="Unassembled WGS sequence"/>
</dbReference>
<proteinExistence type="predicted"/>
<keyword evidence="3" id="KW-1185">Reference proteome</keyword>
<reference evidence="2" key="1">
    <citation type="submission" date="2020-07" db="EMBL/GenBank/DDBJ databases">
        <title>Ethylene signaling mediates host invasion by parasitic plants.</title>
        <authorList>
            <person name="Yoshida S."/>
        </authorList>
    </citation>
    <scope>NUCLEOTIDE SEQUENCE</scope>
    <source>
        <strain evidence="2">Okayama</strain>
    </source>
</reference>
<name>A0A830BLA7_9LAMI</name>
<evidence type="ECO:0000259" key="1">
    <source>
        <dbReference type="Pfam" id="PF03478"/>
    </source>
</evidence>
<comment type="caution">
    <text evidence="2">The sequence shown here is derived from an EMBL/GenBank/DDBJ whole genome shotgun (WGS) entry which is preliminary data.</text>
</comment>
<dbReference type="OrthoDB" id="642536at2759"/>
<feature type="non-terminal residue" evidence="2">
    <location>
        <position position="1"/>
    </location>
</feature>
<feature type="domain" description="KIB1-4 beta-propeller" evidence="1">
    <location>
        <begin position="40"/>
        <end position="168"/>
    </location>
</feature>
<organism evidence="2 3">
    <name type="scientific">Phtheirospermum japonicum</name>
    <dbReference type="NCBI Taxonomy" id="374723"/>
    <lineage>
        <taxon>Eukaryota</taxon>
        <taxon>Viridiplantae</taxon>
        <taxon>Streptophyta</taxon>
        <taxon>Embryophyta</taxon>
        <taxon>Tracheophyta</taxon>
        <taxon>Spermatophyta</taxon>
        <taxon>Magnoliopsida</taxon>
        <taxon>eudicotyledons</taxon>
        <taxon>Gunneridae</taxon>
        <taxon>Pentapetalae</taxon>
        <taxon>asterids</taxon>
        <taxon>lamiids</taxon>
        <taxon>Lamiales</taxon>
        <taxon>Orobanchaceae</taxon>
        <taxon>Orobanchaceae incertae sedis</taxon>
        <taxon>Phtheirospermum</taxon>
    </lineage>
</organism>
<dbReference type="AlphaFoldDB" id="A0A830BLA7"/>
<gene>
    <name evidence="2" type="ORF">PHJA_000643100</name>
</gene>
<evidence type="ECO:0000313" key="2">
    <source>
        <dbReference type="EMBL" id="GFP84993.1"/>
    </source>
</evidence>
<evidence type="ECO:0000313" key="3">
    <source>
        <dbReference type="Proteomes" id="UP000653305"/>
    </source>
</evidence>
<dbReference type="InterPro" id="IPR005174">
    <property type="entry name" value="KIB1-4_b-propeller"/>
</dbReference>
<dbReference type="InterPro" id="IPR050942">
    <property type="entry name" value="F-box_BR-signaling"/>
</dbReference>
<sequence length="200" mass="22586">RDDLEAWDLQDPLSPSGTRIAWRAKKASRSQLELELKHFFARDYQFLVVAEQSDQLYHVRQYVLPRMGPDGSFVDDVSYGPQIDDESVSYKTVGFDVHSDQETGSLLHYMDRSLGGLALFVGPNDGGFALSPAEFPGLKPNSIYYTDSEAMPEWCDQAYRGHDVGIFDYENETFSSCYYPCNLKSILTNIVPTTTRKTGN</sequence>